<organism evidence="2 3">
    <name type="scientific">Pendulispora rubella</name>
    <dbReference type="NCBI Taxonomy" id="2741070"/>
    <lineage>
        <taxon>Bacteria</taxon>
        <taxon>Pseudomonadati</taxon>
        <taxon>Myxococcota</taxon>
        <taxon>Myxococcia</taxon>
        <taxon>Myxococcales</taxon>
        <taxon>Sorangiineae</taxon>
        <taxon>Pendulisporaceae</taxon>
        <taxon>Pendulispora</taxon>
    </lineage>
</organism>
<dbReference type="InterPro" id="IPR011658">
    <property type="entry name" value="PA14_dom"/>
</dbReference>
<dbReference type="EMBL" id="CP089983">
    <property type="protein sequence ID" value="WXB05526.1"/>
    <property type="molecule type" value="Genomic_DNA"/>
</dbReference>
<proteinExistence type="predicted"/>
<reference evidence="2" key="1">
    <citation type="submission" date="2021-12" db="EMBL/GenBank/DDBJ databases">
        <title>Discovery of the Pendulisporaceae a myxobacterial family with distinct sporulation behavior and unique specialized metabolism.</title>
        <authorList>
            <person name="Garcia R."/>
            <person name="Popoff A."/>
            <person name="Bader C.D."/>
            <person name="Loehr J."/>
            <person name="Walesch S."/>
            <person name="Walt C."/>
            <person name="Boldt J."/>
            <person name="Bunk B."/>
            <person name="Haeckl F.J.F.P.J."/>
            <person name="Gunesch A.P."/>
            <person name="Birkelbach J."/>
            <person name="Nuebel U."/>
            <person name="Pietschmann T."/>
            <person name="Bach T."/>
            <person name="Mueller R."/>
        </authorList>
    </citation>
    <scope>NUCLEOTIDE SEQUENCE</scope>
    <source>
        <strain evidence="2">MSr11367</strain>
    </source>
</reference>
<evidence type="ECO:0000313" key="3">
    <source>
        <dbReference type="Proteomes" id="UP001374803"/>
    </source>
</evidence>
<dbReference type="RefSeq" id="WP_394835172.1">
    <property type="nucleotide sequence ID" value="NZ_CP089929.1"/>
</dbReference>
<sequence>MDILRRVGLGLLAGTFLLSACSDASTPRQTGATSELRGTLEVVHYDDFQNRRSGEEYFMVTPQGRIRLHLPRTSDSEAWTSGVPVTVRGTWSGDQQFSVTSLDAQRRLTTRALDADPVHRSRKTAVLLANFSNNPSDTPVTVAAAKAGFFTGADSANAFWKEASFGYDELIGKVDPSGDVYGYYTLDVPNTDCGANFASWGDKTLARAQAAGVDLSGYDHISFVFAAECGAAWGEVGGQKTWLPAGWYLPASYHELGHNFGLNHASAYACTDDAGQWVSISNRCEHGGDWEYGDAFDIMGGPGHLPSVWSKARLGYLRSAAISTVEQSGTFTLSPSSDANGSQSLRILKEVLGGVAWYYYLEYRRPYGHWDNFAATDPVVNGVTIRLAQDHLQGNEKPRLIDTTPTTQTSEGKRNFADATLAAGQTFDDSLSGIHITVDGLSANGAQVRIAVDTSANPPSNGTGLRGQYYDNADLSALKVTRTDPTIDFDWTGRSPDASMAATTYSARWQGQLLAQATGRHTFHTTASDGVRLRVDGQLLIDNWVVQGTTTKSADVLLSKGQRYAIELEYFQDQAAAAAKLEWTPPSAARAVVPASQLFPAGGVMFSSGFEAADTPPTWVDTVDWSSNVSQALSSIRQGTAQSGVGALMFSGNDDSASISYTYNKVFDVSIPVFSTTTLSYDIFPQQQNGTFVAIDLIFTDGSSLRDSGAVDQFGVQLHPTSQGRGGHLALNAWTHIQSVIGTVAAGKTIDRILIAYDQPESTGQFRDYVDNVTVK</sequence>
<protein>
    <submittedName>
        <fullName evidence="2">PA14 domain-containing protein</fullName>
    </submittedName>
</protein>
<evidence type="ECO:0000259" key="1">
    <source>
        <dbReference type="PROSITE" id="PS51820"/>
    </source>
</evidence>
<feature type="domain" description="PA14" evidence="1">
    <location>
        <begin position="460"/>
        <end position="597"/>
    </location>
</feature>
<dbReference type="Proteomes" id="UP001374803">
    <property type="component" value="Chromosome"/>
</dbReference>
<accession>A0ABZ2L3K3</accession>
<dbReference type="PROSITE" id="PS51820">
    <property type="entry name" value="PA14"/>
    <property type="match status" value="1"/>
</dbReference>
<dbReference type="InterPro" id="IPR037524">
    <property type="entry name" value="PA14/GLEYA"/>
</dbReference>
<dbReference type="SUPFAM" id="SSF56988">
    <property type="entry name" value="Anthrax protective antigen"/>
    <property type="match status" value="1"/>
</dbReference>
<dbReference type="SUPFAM" id="SSF55486">
    <property type="entry name" value="Metalloproteases ('zincins'), catalytic domain"/>
    <property type="match status" value="1"/>
</dbReference>
<evidence type="ECO:0000313" key="2">
    <source>
        <dbReference type="EMBL" id="WXB05526.1"/>
    </source>
</evidence>
<name>A0ABZ2L3K3_9BACT</name>
<dbReference type="SMART" id="SM00758">
    <property type="entry name" value="PA14"/>
    <property type="match status" value="1"/>
</dbReference>
<gene>
    <name evidence="2" type="ORF">LVJ94_52605</name>
</gene>
<dbReference type="PROSITE" id="PS51257">
    <property type="entry name" value="PROKAR_LIPOPROTEIN"/>
    <property type="match status" value="1"/>
</dbReference>
<dbReference type="Gene3D" id="3.90.182.10">
    <property type="entry name" value="Toxin - Anthrax Protective Antigen,domain 1"/>
    <property type="match status" value="1"/>
</dbReference>
<keyword evidence="3" id="KW-1185">Reference proteome</keyword>
<dbReference type="Pfam" id="PF07691">
    <property type="entry name" value="PA14"/>
    <property type="match status" value="1"/>
</dbReference>